<evidence type="ECO:0000313" key="6">
    <source>
        <dbReference type="EMBL" id="KAA6313914.1"/>
    </source>
</evidence>
<name>A0A5J4PZ94_9ZZZZ</name>
<evidence type="ECO:0000259" key="5">
    <source>
        <dbReference type="Pfam" id="PF07980"/>
    </source>
</evidence>
<dbReference type="AlphaFoldDB" id="A0A5J4PZ94"/>
<dbReference type="Gene3D" id="1.25.40.390">
    <property type="match status" value="1"/>
</dbReference>
<proteinExistence type="predicted"/>
<reference evidence="6" key="1">
    <citation type="submission" date="2019-03" db="EMBL/GenBank/DDBJ databases">
        <title>Single cell metagenomics reveals metabolic interactions within the superorganism composed of flagellate Streblomastix strix and complex community of Bacteroidetes bacteria on its surface.</title>
        <authorList>
            <person name="Treitli S.C."/>
            <person name="Kolisko M."/>
            <person name="Husnik F."/>
            <person name="Keeling P."/>
            <person name="Hampl V."/>
        </authorList>
    </citation>
    <scope>NUCLEOTIDE SEQUENCE</scope>
    <source>
        <strain evidence="6">STM</strain>
    </source>
</reference>
<evidence type="ECO:0000256" key="3">
    <source>
        <dbReference type="ARBA" id="ARBA00023136"/>
    </source>
</evidence>
<sequence>YTRFQLGIICSVIVRITLSTSNVFYQSHTFNQTSGTNQIPCTATGEALYNAILDERRLEFALEGYRTWDLIRTGRLIERVGLVKDIARTQGNTNYNTTNDAQLEPRVAGIRNNIIKSSILGKEGKHIPVFPLPETEVSFWNLEANPF</sequence>
<feature type="domain" description="RagB/SusD" evidence="5">
    <location>
        <begin position="38"/>
        <end position="137"/>
    </location>
</feature>
<keyword evidence="2" id="KW-0732">Signal</keyword>
<keyword evidence="4" id="KW-0998">Cell outer membrane</keyword>
<accession>A0A5J4PZ94</accession>
<evidence type="ECO:0000256" key="4">
    <source>
        <dbReference type="ARBA" id="ARBA00023237"/>
    </source>
</evidence>
<organism evidence="6">
    <name type="scientific">termite gut metagenome</name>
    <dbReference type="NCBI Taxonomy" id="433724"/>
    <lineage>
        <taxon>unclassified sequences</taxon>
        <taxon>metagenomes</taxon>
        <taxon>organismal metagenomes</taxon>
    </lineage>
</organism>
<dbReference type="Pfam" id="PF07980">
    <property type="entry name" value="SusD_RagB"/>
    <property type="match status" value="1"/>
</dbReference>
<comment type="subcellular location">
    <subcellularLocation>
        <location evidence="1">Cell outer membrane</location>
    </subcellularLocation>
</comment>
<dbReference type="InterPro" id="IPR012944">
    <property type="entry name" value="SusD_RagB_dom"/>
</dbReference>
<dbReference type="GO" id="GO:0009279">
    <property type="term" value="C:cell outer membrane"/>
    <property type="evidence" value="ECO:0007669"/>
    <property type="project" value="UniProtKB-SubCell"/>
</dbReference>
<keyword evidence="3" id="KW-0472">Membrane</keyword>
<evidence type="ECO:0000256" key="2">
    <source>
        <dbReference type="ARBA" id="ARBA00022729"/>
    </source>
</evidence>
<protein>
    <recommendedName>
        <fullName evidence="5">RagB/SusD domain-containing protein</fullName>
    </recommendedName>
</protein>
<feature type="non-terminal residue" evidence="6">
    <location>
        <position position="1"/>
    </location>
</feature>
<evidence type="ECO:0000256" key="1">
    <source>
        <dbReference type="ARBA" id="ARBA00004442"/>
    </source>
</evidence>
<dbReference type="InterPro" id="IPR011990">
    <property type="entry name" value="TPR-like_helical_dom_sf"/>
</dbReference>
<dbReference type="SUPFAM" id="SSF48452">
    <property type="entry name" value="TPR-like"/>
    <property type="match status" value="1"/>
</dbReference>
<dbReference type="EMBL" id="SNRY01005869">
    <property type="protein sequence ID" value="KAA6313914.1"/>
    <property type="molecule type" value="Genomic_DNA"/>
</dbReference>
<comment type="caution">
    <text evidence="6">The sequence shown here is derived from an EMBL/GenBank/DDBJ whole genome shotgun (WGS) entry which is preliminary data.</text>
</comment>
<gene>
    <name evidence="6" type="ORF">EZS27_035393</name>
</gene>